<proteinExistence type="predicted"/>
<gene>
    <name evidence="1" type="ORF">EVAR_39860_1</name>
</gene>
<dbReference type="EMBL" id="BGZK01000632">
    <property type="protein sequence ID" value="GBP53706.1"/>
    <property type="molecule type" value="Genomic_DNA"/>
</dbReference>
<keyword evidence="2" id="KW-1185">Reference proteome</keyword>
<evidence type="ECO:0000313" key="1">
    <source>
        <dbReference type="EMBL" id="GBP53706.1"/>
    </source>
</evidence>
<sequence>MRLVSMKHKYLIDFKILRRLHGNTDPRPSPPRALIGAGGGPSSIIGQFNSICASRRRSEATRVGFLLYHGGRPGRSRGLFNDFVNSYISGAACCHSVTSPSVWRELTFVADGCVSHCAKAQLFSCHETCIISVSGPNADRALGRDPGSALASIANEVSQKYAYCPTSKTVLRRIPYKAINL</sequence>
<dbReference type="AlphaFoldDB" id="A0A4C1WQE7"/>
<comment type="caution">
    <text evidence="1">The sequence shown here is derived from an EMBL/GenBank/DDBJ whole genome shotgun (WGS) entry which is preliminary data.</text>
</comment>
<reference evidence="1 2" key="1">
    <citation type="journal article" date="2019" name="Commun. Biol.">
        <title>The bagworm genome reveals a unique fibroin gene that provides high tensile strength.</title>
        <authorList>
            <person name="Kono N."/>
            <person name="Nakamura H."/>
            <person name="Ohtoshi R."/>
            <person name="Tomita M."/>
            <person name="Numata K."/>
            <person name="Arakawa K."/>
        </authorList>
    </citation>
    <scope>NUCLEOTIDE SEQUENCE [LARGE SCALE GENOMIC DNA]</scope>
</reference>
<dbReference type="Proteomes" id="UP000299102">
    <property type="component" value="Unassembled WGS sequence"/>
</dbReference>
<accession>A0A4C1WQE7</accession>
<organism evidence="1 2">
    <name type="scientific">Eumeta variegata</name>
    <name type="common">Bagworm moth</name>
    <name type="synonym">Eumeta japonica</name>
    <dbReference type="NCBI Taxonomy" id="151549"/>
    <lineage>
        <taxon>Eukaryota</taxon>
        <taxon>Metazoa</taxon>
        <taxon>Ecdysozoa</taxon>
        <taxon>Arthropoda</taxon>
        <taxon>Hexapoda</taxon>
        <taxon>Insecta</taxon>
        <taxon>Pterygota</taxon>
        <taxon>Neoptera</taxon>
        <taxon>Endopterygota</taxon>
        <taxon>Lepidoptera</taxon>
        <taxon>Glossata</taxon>
        <taxon>Ditrysia</taxon>
        <taxon>Tineoidea</taxon>
        <taxon>Psychidae</taxon>
        <taxon>Oiketicinae</taxon>
        <taxon>Eumeta</taxon>
    </lineage>
</organism>
<protein>
    <submittedName>
        <fullName evidence="1">Uncharacterized protein</fullName>
    </submittedName>
</protein>
<evidence type="ECO:0000313" key="2">
    <source>
        <dbReference type="Proteomes" id="UP000299102"/>
    </source>
</evidence>
<name>A0A4C1WQE7_EUMVA</name>